<protein>
    <submittedName>
        <fullName evidence="3">SRPBCC domain-containing protein</fullName>
    </submittedName>
</protein>
<gene>
    <name evidence="3" type="ORF">ACFPDQ_07305</name>
</gene>
<feature type="domain" description="Activator of Hsp90 ATPase homologue 1/2-like C-terminal" evidence="2">
    <location>
        <begin position="36"/>
        <end position="127"/>
    </location>
</feature>
<evidence type="ECO:0000256" key="1">
    <source>
        <dbReference type="ARBA" id="ARBA00006817"/>
    </source>
</evidence>
<dbReference type="SUPFAM" id="SSF55961">
    <property type="entry name" value="Bet v1-like"/>
    <property type="match status" value="1"/>
</dbReference>
<name>A0ABV9TEZ8_9GAMM</name>
<dbReference type="InterPro" id="IPR013538">
    <property type="entry name" value="ASHA1/2-like_C"/>
</dbReference>
<dbReference type="Proteomes" id="UP001595926">
    <property type="component" value="Unassembled WGS sequence"/>
</dbReference>
<reference evidence="4" key="1">
    <citation type="journal article" date="2019" name="Int. J. Syst. Evol. Microbiol.">
        <title>The Global Catalogue of Microorganisms (GCM) 10K type strain sequencing project: providing services to taxonomists for standard genome sequencing and annotation.</title>
        <authorList>
            <consortium name="The Broad Institute Genomics Platform"/>
            <consortium name="The Broad Institute Genome Sequencing Center for Infectious Disease"/>
            <person name="Wu L."/>
            <person name="Ma J."/>
        </authorList>
    </citation>
    <scope>NUCLEOTIDE SEQUENCE [LARGE SCALE GENOMIC DNA]</scope>
    <source>
        <strain evidence="4">CGMCC 1.13718</strain>
    </source>
</reference>
<proteinExistence type="inferred from homology"/>
<evidence type="ECO:0000313" key="4">
    <source>
        <dbReference type="Proteomes" id="UP001595926"/>
    </source>
</evidence>
<dbReference type="RefSeq" id="WP_119331134.1">
    <property type="nucleotide sequence ID" value="NZ_JBHSJH010000003.1"/>
</dbReference>
<dbReference type="EMBL" id="JBHSJH010000003">
    <property type="protein sequence ID" value="MFC4892855.1"/>
    <property type="molecule type" value="Genomic_DNA"/>
</dbReference>
<dbReference type="InterPro" id="IPR023393">
    <property type="entry name" value="START-like_dom_sf"/>
</dbReference>
<keyword evidence="4" id="KW-1185">Reference proteome</keyword>
<comment type="similarity">
    <text evidence="1">Belongs to the AHA1 family.</text>
</comment>
<dbReference type="Pfam" id="PF08327">
    <property type="entry name" value="AHSA1"/>
    <property type="match status" value="1"/>
</dbReference>
<sequence>MDNEHIKLAVIIKADKNKVKHALTTKNDIQKWNTSNVNLQDNILKLKYSNNIEFDWEIHESNDDIIWKCVNGPKNAKNKEAIYSLEEIDNQTKVSLIHNNWELNDDEMSFCFARWGALLFSLKNYLEFNKPNLLF</sequence>
<comment type="caution">
    <text evidence="3">The sequence shown here is derived from an EMBL/GenBank/DDBJ whole genome shotgun (WGS) entry which is preliminary data.</text>
</comment>
<dbReference type="Gene3D" id="3.30.530.20">
    <property type="match status" value="1"/>
</dbReference>
<accession>A0ABV9TEZ8</accession>
<organism evidence="3 4">
    <name type="scientific">Pseudofrancisella aestuarii</name>
    <dbReference type="NCBI Taxonomy" id="2670347"/>
    <lineage>
        <taxon>Bacteria</taxon>
        <taxon>Pseudomonadati</taxon>
        <taxon>Pseudomonadota</taxon>
        <taxon>Gammaproteobacteria</taxon>
        <taxon>Thiotrichales</taxon>
        <taxon>Francisellaceae</taxon>
        <taxon>Pseudofrancisella</taxon>
    </lineage>
</organism>
<evidence type="ECO:0000259" key="2">
    <source>
        <dbReference type="Pfam" id="PF08327"/>
    </source>
</evidence>
<evidence type="ECO:0000313" key="3">
    <source>
        <dbReference type="EMBL" id="MFC4892855.1"/>
    </source>
</evidence>